<dbReference type="Proteomes" id="UP001145114">
    <property type="component" value="Unassembled WGS sequence"/>
</dbReference>
<accession>A0ACC1HBE5</accession>
<protein>
    <submittedName>
        <fullName evidence="1">Uncharacterized protein</fullName>
    </submittedName>
</protein>
<sequence>NAAIDLHSLTVTSDYDLLKSRLETILARFVHTQRPIVRKLSRGAGRQYDLIEKAQEPEESGPDRDQERKESDPSTATAATEPAAQAQTGSEVAPVA</sequence>
<comment type="caution">
    <text evidence="1">The sequence shown here is derived from an EMBL/GenBank/DDBJ whole genome shotgun (WGS) entry which is preliminary data.</text>
</comment>
<keyword evidence="2" id="KW-1185">Reference proteome</keyword>
<evidence type="ECO:0000313" key="1">
    <source>
        <dbReference type="EMBL" id="KAJ1673472.1"/>
    </source>
</evidence>
<dbReference type="EMBL" id="JAMZIH010006904">
    <property type="protein sequence ID" value="KAJ1673472.1"/>
    <property type="molecule type" value="Genomic_DNA"/>
</dbReference>
<gene>
    <name evidence="1" type="ORF">EV182_005159</name>
</gene>
<evidence type="ECO:0000313" key="2">
    <source>
        <dbReference type="Proteomes" id="UP001145114"/>
    </source>
</evidence>
<feature type="non-terminal residue" evidence="1">
    <location>
        <position position="1"/>
    </location>
</feature>
<name>A0ACC1HBE5_9FUNG</name>
<proteinExistence type="predicted"/>
<reference evidence="1" key="1">
    <citation type="submission" date="2022-06" db="EMBL/GenBank/DDBJ databases">
        <title>Phylogenomic reconstructions and comparative analyses of Kickxellomycotina fungi.</title>
        <authorList>
            <person name="Reynolds N.K."/>
            <person name="Stajich J.E."/>
            <person name="Barry K."/>
            <person name="Grigoriev I.V."/>
            <person name="Crous P."/>
            <person name="Smith M.E."/>
        </authorList>
    </citation>
    <scope>NUCLEOTIDE SEQUENCE</scope>
    <source>
        <strain evidence="1">RSA 2271</strain>
    </source>
</reference>
<organism evidence="1 2">
    <name type="scientific">Spiromyces aspiralis</name>
    <dbReference type="NCBI Taxonomy" id="68401"/>
    <lineage>
        <taxon>Eukaryota</taxon>
        <taxon>Fungi</taxon>
        <taxon>Fungi incertae sedis</taxon>
        <taxon>Zoopagomycota</taxon>
        <taxon>Kickxellomycotina</taxon>
        <taxon>Kickxellomycetes</taxon>
        <taxon>Kickxellales</taxon>
        <taxon>Kickxellaceae</taxon>
        <taxon>Spiromyces</taxon>
    </lineage>
</organism>